<dbReference type="Gene3D" id="3.10.290.10">
    <property type="entry name" value="RNA-binding S4 domain"/>
    <property type="match status" value="1"/>
</dbReference>
<keyword evidence="1" id="KW-0694">RNA-binding</keyword>
<keyword evidence="4" id="KW-0687">Ribonucleoprotein</keyword>
<evidence type="ECO:0000256" key="1">
    <source>
        <dbReference type="PROSITE-ProRule" id="PRU00182"/>
    </source>
</evidence>
<reference evidence="5" key="1">
    <citation type="journal article" date="2015" name="PLoS Genet.">
        <title>Genome Sequence and Transcriptome Analyses of Chrysochromulina tobin: Metabolic Tools for Enhanced Algal Fitness in the Prominent Order Prymnesiales (Haptophyceae).</title>
        <authorList>
            <person name="Hovde B.T."/>
            <person name="Deodato C.R."/>
            <person name="Hunsperger H.M."/>
            <person name="Ryken S.A."/>
            <person name="Yost W."/>
            <person name="Jha R.K."/>
            <person name="Patterson J."/>
            <person name="Monnat R.J. Jr."/>
            <person name="Barlow S.B."/>
            <person name="Starkenburg S.R."/>
            <person name="Cattolico R.A."/>
        </authorList>
    </citation>
    <scope>NUCLEOTIDE SEQUENCE</scope>
    <source>
        <strain evidence="5">CCMP291</strain>
    </source>
</reference>
<keyword evidence="4" id="KW-0689">Ribosomal protein</keyword>
<dbReference type="SMART" id="SM00363">
    <property type="entry name" value="S4"/>
    <property type="match status" value="1"/>
</dbReference>
<dbReference type="AlphaFoldDB" id="A0A0M0JBT7"/>
<keyword evidence="5" id="KW-1185">Reference proteome</keyword>
<evidence type="ECO:0000313" key="5">
    <source>
        <dbReference type="Proteomes" id="UP000037460"/>
    </source>
</evidence>
<sequence>MGAKRLKRLVRMHGRLGNRNSFIADLESRLDRFLYRCNAVPSIFAARFACGHGHVMVNGRVVRQTHRILEPGDIVEPAPKSVDLFKRFMKRRLANNTFVFQKDGAPPTLRALEGPGRGAVKADRDALLRDGAAVADSYRRLPLPRDPPYMTRSAILGLFVLSMHGACCLLLGRPLTAPLSRAPAPSMKGRGTRGMPGKGVRPPPGSAAQSEMKKRFQKRDFDRDEWTLVAEKGELGSEMGSTKAVEAGMAPMGQNYIWCLVRGDDGDGEGSKTYATDGSCRACTFPLSSSSASKDADGKMRLTCGSCGTVYSLEDGQPIEWLPGKNPIQWAAQQLNKAKVPGPINLLMTRVSKAGRVYLRLPDGTLKATKTAAERAAELAGKAKDLDKE</sequence>
<dbReference type="CDD" id="cd00165">
    <property type="entry name" value="S4"/>
    <property type="match status" value="1"/>
</dbReference>
<dbReference type="Pfam" id="PF01479">
    <property type="entry name" value="S4"/>
    <property type="match status" value="1"/>
</dbReference>
<dbReference type="InterPro" id="IPR036986">
    <property type="entry name" value="S4_RNA-bd_sf"/>
</dbReference>
<evidence type="ECO:0000259" key="3">
    <source>
        <dbReference type="SMART" id="SM00363"/>
    </source>
</evidence>
<dbReference type="Proteomes" id="UP000037460">
    <property type="component" value="Unassembled WGS sequence"/>
</dbReference>
<proteinExistence type="predicted"/>
<dbReference type="PROSITE" id="PS50889">
    <property type="entry name" value="S4"/>
    <property type="match status" value="1"/>
</dbReference>
<organism evidence="4 5">
    <name type="scientific">Chrysochromulina tobinii</name>
    <dbReference type="NCBI Taxonomy" id="1460289"/>
    <lineage>
        <taxon>Eukaryota</taxon>
        <taxon>Haptista</taxon>
        <taxon>Haptophyta</taxon>
        <taxon>Prymnesiophyceae</taxon>
        <taxon>Prymnesiales</taxon>
        <taxon>Chrysochromulinaceae</taxon>
        <taxon>Chrysochromulina</taxon>
    </lineage>
</organism>
<evidence type="ECO:0000256" key="2">
    <source>
        <dbReference type="SAM" id="MobiDB-lite"/>
    </source>
</evidence>
<dbReference type="OrthoDB" id="3356781at2759"/>
<dbReference type="EMBL" id="JWZX01003166">
    <property type="protein sequence ID" value="KOO23693.1"/>
    <property type="molecule type" value="Genomic_DNA"/>
</dbReference>
<dbReference type="GO" id="GO:0005840">
    <property type="term" value="C:ribosome"/>
    <property type="evidence" value="ECO:0007669"/>
    <property type="project" value="UniProtKB-KW"/>
</dbReference>
<dbReference type="GO" id="GO:0003723">
    <property type="term" value="F:RNA binding"/>
    <property type="evidence" value="ECO:0007669"/>
    <property type="project" value="UniProtKB-KW"/>
</dbReference>
<feature type="domain" description="RNA-binding S4" evidence="3">
    <location>
        <begin position="28"/>
        <end position="90"/>
    </location>
</feature>
<evidence type="ECO:0000313" key="4">
    <source>
        <dbReference type="EMBL" id="KOO23693.1"/>
    </source>
</evidence>
<protein>
    <submittedName>
        <fullName evidence="4">30s ribosomal protein s4</fullName>
    </submittedName>
</protein>
<dbReference type="SUPFAM" id="SSF55174">
    <property type="entry name" value="Alpha-L RNA-binding motif"/>
    <property type="match status" value="1"/>
</dbReference>
<dbReference type="InterPro" id="IPR002942">
    <property type="entry name" value="S4_RNA-bd"/>
</dbReference>
<feature type="region of interest" description="Disordered" evidence="2">
    <location>
        <begin position="181"/>
        <end position="210"/>
    </location>
</feature>
<gene>
    <name evidence="4" type="ORF">Ctob_009056</name>
</gene>
<name>A0A0M0JBT7_9EUKA</name>
<accession>A0A0M0JBT7</accession>
<comment type="caution">
    <text evidence="4">The sequence shown here is derived from an EMBL/GenBank/DDBJ whole genome shotgun (WGS) entry which is preliminary data.</text>
</comment>